<dbReference type="OrthoDB" id="185373at2759"/>
<dbReference type="InterPro" id="IPR011990">
    <property type="entry name" value="TPR-like_helical_dom_sf"/>
</dbReference>
<evidence type="ECO:0000256" key="1">
    <source>
        <dbReference type="ARBA" id="ARBA00022737"/>
    </source>
</evidence>
<dbReference type="FunFam" id="1.25.40.10:FF:000344">
    <property type="entry name" value="Pentatricopeptide repeat-containing protein"/>
    <property type="match status" value="1"/>
</dbReference>
<dbReference type="Pfam" id="PF01535">
    <property type="entry name" value="PPR"/>
    <property type="match status" value="5"/>
</dbReference>
<keyword evidence="1" id="KW-0677">Repeat</keyword>
<feature type="repeat" description="PPR" evidence="2">
    <location>
        <begin position="603"/>
        <end position="637"/>
    </location>
</feature>
<name>A0A9D4UJ17_ADICA</name>
<feature type="repeat" description="PPR" evidence="2">
    <location>
        <begin position="198"/>
        <end position="232"/>
    </location>
</feature>
<feature type="repeat" description="PPR" evidence="2">
    <location>
        <begin position="502"/>
        <end position="536"/>
    </location>
</feature>
<keyword evidence="4" id="KW-1185">Reference proteome</keyword>
<dbReference type="FunFam" id="1.25.40.10:FF:000285">
    <property type="entry name" value="Pentatricopeptide repeat-containing protein, chloroplastic"/>
    <property type="match status" value="1"/>
</dbReference>
<dbReference type="InterPro" id="IPR002885">
    <property type="entry name" value="PPR_rpt"/>
</dbReference>
<evidence type="ECO:0000256" key="2">
    <source>
        <dbReference type="PROSITE-ProRule" id="PRU00708"/>
    </source>
</evidence>
<proteinExistence type="predicted"/>
<dbReference type="EMBL" id="JABFUD020000016">
    <property type="protein sequence ID" value="KAI5068818.1"/>
    <property type="molecule type" value="Genomic_DNA"/>
</dbReference>
<dbReference type="PANTHER" id="PTHR47928:SF190">
    <property type="entry name" value="PENTACOTRIPEPTIDE-REPEAT REGION OF PRORP DOMAIN-CONTAINING PROTEIN"/>
    <property type="match status" value="1"/>
</dbReference>
<dbReference type="AlphaFoldDB" id="A0A9D4UJ17"/>
<protein>
    <recommendedName>
        <fullName evidence="5">Pentatricopeptide repeat-containing protein</fullName>
    </recommendedName>
</protein>
<reference evidence="3" key="1">
    <citation type="submission" date="2021-01" db="EMBL/GenBank/DDBJ databases">
        <title>Adiantum capillus-veneris genome.</title>
        <authorList>
            <person name="Fang Y."/>
            <person name="Liao Q."/>
        </authorList>
    </citation>
    <scope>NUCLEOTIDE SEQUENCE</scope>
    <source>
        <strain evidence="3">H3</strain>
        <tissue evidence="3">Leaf</tissue>
    </source>
</reference>
<dbReference type="Proteomes" id="UP000886520">
    <property type="component" value="Chromosome 16"/>
</dbReference>
<dbReference type="PROSITE" id="PS51375">
    <property type="entry name" value="PPR"/>
    <property type="match status" value="6"/>
</dbReference>
<dbReference type="FunFam" id="1.25.40.10:FF:000031">
    <property type="entry name" value="Pentatricopeptide repeat-containing protein mitochondrial"/>
    <property type="match status" value="1"/>
</dbReference>
<feature type="repeat" description="PPR" evidence="2">
    <location>
        <begin position="299"/>
        <end position="333"/>
    </location>
</feature>
<dbReference type="FunFam" id="1.25.40.10:FF:000351">
    <property type="entry name" value="Pentatricopeptide repeat-containing protein"/>
    <property type="match status" value="1"/>
</dbReference>
<evidence type="ECO:0000313" key="4">
    <source>
        <dbReference type="Proteomes" id="UP000886520"/>
    </source>
</evidence>
<evidence type="ECO:0000313" key="3">
    <source>
        <dbReference type="EMBL" id="KAI5068818.1"/>
    </source>
</evidence>
<dbReference type="NCBIfam" id="TIGR00756">
    <property type="entry name" value="PPR"/>
    <property type="match status" value="7"/>
</dbReference>
<dbReference type="PANTHER" id="PTHR47928">
    <property type="entry name" value="REPEAT-CONTAINING PROTEIN, PUTATIVE-RELATED"/>
    <property type="match status" value="1"/>
</dbReference>
<dbReference type="GO" id="GO:0048731">
    <property type="term" value="P:system development"/>
    <property type="evidence" value="ECO:0007669"/>
    <property type="project" value="UniProtKB-ARBA"/>
</dbReference>
<comment type="caution">
    <text evidence="3">The sequence shown here is derived from an EMBL/GenBank/DDBJ whole genome shotgun (WGS) entry which is preliminary data.</text>
</comment>
<gene>
    <name evidence="3" type="ORF">GOP47_0017163</name>
</gene>
<dbReference type="Pfam" id="PF12854">
    <property type="entry name" value="PPR_1"/>
    <property type="match status" value="1"/>
</dbReference>
<feature type="repeat" description="PPR" evidence="2">
    <location>
        <begin position="95"/>
        <end position="125"/>
    </location>
</feature>
<sequence>MVEKRTSWLMLGLEQAMASLEEQARPLPSVEDLIFFVQNCRREKKQDIALRLHAYLHENGFETHPALGNRLISLLIEVGSVCHAQQVFDSLDLKDERSWNILITGHVKHGRLQVGLSLYEKMEKIASLNPSGYSYAALLKACAQLKDVERGCAIHAEIVRKGLLAGDAFIGSTLVDMYIKHGSLAKAQEVFNIMPTRSVVVWTTLIAGFVEQGRGEEALRYVEQMRREGITPDAVTFVCSLKACGCIGATDKVHILHAELVKQGLEGELLLGSTLVDVYAKCGLLEDAQGVFNKLEHTDMVAWTTLISGYVDAGFEEEALSCFERMQTQGFSPCQVTVLSGLRACIGIGSLLKGQEIHADIVRKGMEKDLFVGSALVDMYGKCFSLTDAQSVLNKLPARNVVSWTALISGYTEHGYGEQALYCFDKMEDEGISPCMITFVSVLKACGSIGAIEKGLEVHAEIGRKGLLETEVFIGSILVDMYAKCGLLFKAAEVFDHLPVRNAVSWTALIGGYVEHGGSEEALTRFEEMQRQHFVPAPATYVCSLKACTSEGFAIAGEEIHAEITSKGLEGELLIGNALIDLYVKCGLLLEAQDVFERLEARDVVTWTSLISGYAQRGKGEEAFRTLNKMIAEGVLPNLATFSSLLNACNHTGLVERSQMYLEALTNGYGFSPTLEHYSAMVDLLCRAGQVDKAAAMINRMPFCPGTVAWHSLLGACQKGHDFQRGRHAFENVIQLDERDFPAYTLMSNIHGNAASEQAIGVG</sequence>
<dbReference type="Pfam" id="PF13041">
    <property type="entry name" value="PPR_2"/>
    <property type="match status" value="4"/>
</dbReference>
<dbReference type="Gene3D" id="1.25.40.10">
    <property type="entry name" value="Tetratricopeptide repeat domain"/>
    <property type="match status" value="6"/>
</dbReference>
<dbReference type="InterPro" id="IPR050421">
    <property type="entry name" value="PPR"/>
</dbReference>
<dbReference type="FunFam" id="1.25.40.10:FF:000158">
    <property type="entry name" value="pentatricopeptide repeat-containing protein At2g33680"/>
    <property type="match status" value="1"/>
</dbReference>
<feature type="repeat" description="PPR" evidence="2">
    <location>
        <begin position="400"/>
        <end position="434"/>
    </location>
</feature>
<evidence type="ECO:0008006" key="5">
    <source>
        <dbReference type="Google" id="ProtNLM"/>
    </source>
</evidence>
<accession>A0A9D4UJ17</accession>
<organism evidence="3 4">
    <name type="scientific">Adiantum capillus-veneris</name>
    <name type="common">Maidenhair fern</name>
    <dbReference type="NCBI Taxonomy" id="13818"/>
    <lineage>
        <taxon>Eukaryota</taxon>
        <taxon>Viridiplantae</taxon>
        <taxon>Streptophyta</taxon>
        <taxon>Embryophyta</taxon>
        <taxon>Tracheophyta</taxon>
        <taxon>Polypodiopsida</taxon>
        <taxon>Polypodiidae</taxon>
        <taxon>Polypodiales</taxon>
        <taxon>Pteridineae</taxon>
        <taxon>Pteridaceae</taxon>
        <taxon>Vittarioideae</taxon>
        <taxon>Adiantum</taxon>
    </lineage>
</organism>